<keyword evidence="2" id="KW-1185">Reference proteome</keyword>
<evidence type="ECO:0000313" key="2">
    <source>
        <dbReference type="Proteomes" id="UP000485058"/>
    </source>
</evidence>
<dbReference type="EMBL" id="BLLF01000181">
    <property type="protein sequence ID" value="GFH08735.1"/>
    <property type="molecule type" value="Genomic_DNA"/>
</dbReference>
<name>A0A699YHQ2_HAELA</name>
<dbReference type="Proteomes" id="UP000485058">
    <property type="component" value="Unassembled WGS sequence"/>
</dbReference>
<organism evidence="1 2">
    <name type="scientific">Haematococcus lacustris</name>
    <name type="common">Green alga</name>
    <name type="synonym">Haematococcus pluvialis</name>
    <dbReference type="NCBI Taxonomy" id="44745"/>
    <lineage>
        <taxon>Eukaryota</taxon>
        <taxon>Viridiplantae</taxon>
        <taxon>Chlorophyta</taxon>
        <taxon>core chlorophytes</taxon>
        <taxon>Chlorophyceae</taxon>
        <taxon>CS clade</taxon>
        <taxon>Chlamydomonadales</taxon>
        <taxon>Haematococcaceae</taxon>
        <taxon>Haematococcus</taxon>
    </lineage>
</organism>
<sequence length="320" mass="34605">MAATKVRFVPSFASVRDIPSILLDSLTHNSSVNGATYDAVVYASSSLGDLARGGALVDIQPYIKNDPKQIIAWSDLPPYESSLASKFGESVSVAVLGMCRRCKREGMISTSFSPAYTYSIIGPVLATASSRNFYSQSSLLTRSNCLLVERQCTHAKQRHSYDANICAFRHAIRDIKWHDACHQATHFIPPAQQNITSPCCLLLTGGGHPFSRVPLDHVRELAPPDISPLQHQPACVMASIMQTNGPTQGWLYDPLTLEPLTNNTAMQQVPAPAVAAILWLPPLPQLLSSSLLSRRCPTSSQASIIKKVESGGGVHGDICP</sequence>
<proteinExistence type="predicted"/>
<dbReference type="AlphaFoldDB" id="A0A699YHQ2"/>
<protein>
    <submittedName>
        <fullName evidence="1">Uncharacterized protein</fullName>
    </submittedName>
</protein>
<evidence type="ECO:0000313" key="1">
    <source>
        <dbReference type="EMBL" id="GFH08735.1"/>
    </source>
</evidence>
<accession>A0A699YHQ2</accession>
<comment type="caution">
    <text evidence="1">The sequence shown here is derived from an EMBL/GenBank/DDBJ whole genome shotgun (WGS) entry which is preliminary data.</text>
</comment>
<reference evidence="1 2" key="1">
    <citation type="submission" date="2020-02" db="EMBL/GenBank/DDBJ databases">
        <title>Draft genome sequence of Haematococcus lacustris strain NIES-144.</title>
        <authorList>
            <person name="Morimoto D."/>
            <person name="Nakagawa S."/>
            <person name="Yoshida T."/>
            <person name="Sawayama S."/>
        </authorList>
    </citation>
    <scope>NUCLEOTIDE SEQUENCE [LARGE SCALE GENOMIC DNA]</scope>
    <source>
        <strain evidence="1 2">NIES-144</strain>
    </source>
</reference>
<gene>
    <name evidence="1" type="ORF">HaLaN_03752</name>
</gene>